<accession>A0A517M1X5</accession>
<name>A0A517M1X5_9BACT</name>
<dbReference type="Proteomes" id="UP000319557">
    <property type="component" value="Chromosome"/>
</dbReference>
<organism evidence="1 2">
    <name type="scientific">Rosistilla ulvae</name>
    <dbReference type="NCBI Taxonomy" id="1930277"/>
    <lineage>
        <taxon>Bacteria</taxon>
        <taxon>Pseudomonadati</taxon>
        <taxon>Planctomycetota</taxon>
        <taxon>Planctomycetia</taxon>
        <taxon>Pirellulales</taxon>
        <taxon>Pirellulaceae</taxon>
        <taxon>Rosistilla</taxon>
    </lineage>
</organism>
<sequence length="72" mass="8464">MVMQFKVCFCRQSWRMISSLIYLRGWFPAPRSVCVSVPSLIHASRLFRKEVDWPFAPQCNAFMRSVSVYMAI</sequence>
<protein>
    <submittedName>
        <fullName evidence="1">Uncharacterized protein</fullName>
    </submittedName>
</protein>
<dbReference type="EMBL" id="CP036261">
    <property type="protein sequence ID" value="QDS88884.1"/>
    <property type="molecule type" value="Genomic_DNA"/>
</dbReference>
<proteinExistence type="predicted"/>
<reference evidence="1 2" key="1">
    <citation type="submission" date="2019-02" db="EMBL/GenBank/DDBJ databases">
        <title>Deep-cultivation of Planctomycetes and their phenomic and genomic characterization uncovers novel biology.</title>
        <authorList>
            <person name="Wiegand S."/>
            <person name="Jogler M."/>
            <person name="Boedeker C."/>
            <person name="Pinto D."/>
            <person name="Vollmers J."/>
            <person name="Rivas-Marin E."/>
            <person name="Kohn T."/>
            <person name="Peeters S.H."/>
            <person name="Heuer A."/>
            <person name="Rast P."/>
            <person name="Oberbeckmann S."/>
            <person name="Bunk B."/>
            <person name="Jeske O."/>
            <person name="Meyerdierks A."/>
            <person name="Storesund J.E."/>
            <person name="Kallscheuer N."/>
            <person name="Luecker S."/>
            <person name="Lage O.M."/>
            <person name="Pohl T."/>
            <person name="Merkel B.J."/>
            <person name="Hornburger P."/>
            <person name="Mueller R.-W."/>
            <person name="Bruemmer F."/>
            <person name="Labrenz M."/>
            <person name="Spormann A.M."/>
            <person name="Op den Camp H."/>
            <person name="Overmann J."/>
            <person name="Amann R."/>
            <person name="Jetten M.S.M."/>
            <person name="Mascher T."/>
            <person name="Medema M.H."/>
            <person name="Devos D.P."/>
            <person name="Kaster A.-K."/>
            <person name="Ovreas L."/>
            <person name="Rohde M."/>
            <person name="Galperin M.Y."/>
            <person name="Jogler C."/>
        </authorList>
    </citation>
    <scope>NUCLEOTIDE SEQUENCE [LARGE SCALE GENOMIC DNA]</scope>
    <source>
        <strain evidence="1 2">EC9</strain>
    </source>
</reference>
<evidence type="ECO:0000313" key="1">
    <source>
        <dbReference type="EMBL" id="QDS88884.1"/>
    </source>
</evidence>
<keyword evidence="2" id="KW-1185">Reference proteome</keyword>
<gene>
    <name evidence="1" type="ORF">EC9_30790</name>
</gene>
<dbReference type="AlphaFoldDB" id="A0A517M1X5"/>
<dbReference type="KEGG" id="ruv:EC9_30790"/>
<evidence type="ECO:0000313" key="2">
    <source>
        <dbReference type="Proteomes" id="UP000319557"/>
    </source>
</evidence>